<dbReference type="InterPro" id="IPR027981">
    <property type="entry name" value="DUF4446"/>
</dbReference>
<dbReference type="Proteomes" id="UP000256253">
    <property type="component" value="Unassembled WGS sequence"/>
</dbReference>
<gene>
    <name evidence="1" type="ORF">DFJ65_0622</name>
</gene>
<evidence type="ECO:0000313" key="1">
    <source>
        <dbReference type="EMBL" id="REF29659.1"/>
    </source>
</evidence>
<proteinExistence type="predicted"/>
<dbReference type="Pfam" id="PF14584">
    <property type="entry name" value="DUF4446"/>
    <property type="match status" value="1"/>
</dbReference>
<evidence type="ECO:0000313" key="2">
    <source>
        <dbReference type="Proteomes" id="UP000256253"/>
    </source>
</evidence>
<accession>A0A3D9UK28</accession>
<name>A0A3D9UK28_9MICO</name>
<keyword evidence="2" id="KW-1185">Reference proteome</keyword>
<protein>
    <submittedName>
        <fullName evidence="1">Uncharacterized protein DUF4446</fullName>
    </submittedName>
</protein>
<sequence>MTTLAVLALVVAVVALVVAAVAVLRLRAVQRNVEVLWGGSDPHDVTTVLRGEHDRITALDHRVTALGGRVDAVGDHVAAGLRHVSVVRYDAFGDMGGRLSFSAAILDDSGDGLVISSIHARGESRTYAKGVIDGRSEITLSPEERQALAAARKDSRNA</sequence>
<dbReference type="EMBL" id="QTUA01000001">
    <property type="protein sequence ID" value="REF29659.1"/>
    <property type="molecule type" value="Genomic_DNA"/>
</dbReference>
<dbReference type="AlphaFoldDB" id="A0A3D9UK28"/>
<comment type="caution">
    <text evidence="1">The sequence shown here is derived from an EMBL/GenBank/DDBJ whole genome shotgun (WGS) entry which is preliminary data.</text>
</comment>
<reference evidence="1 2" key="1">
    <citation type="submission" date="2018-08" db="EMBL/GenBank/DDBJ databases">
        <title>Sequencing the genomes of 1000 actinobacteria strains.</title>
        <authorList>
            <person name="Klenk H.-P."/>
        </authorList>
    </citation>
    <scope>NUCLEOTIDE SEQUENCE [LARGE SCALE GENOMIC DNA]</scope>
    <source>
        <strain evidence="1 2">DSM 22967</strain>
    </source>
</reference>
<dbReference type="RefSeq" id="WP_115921749.1">
    <property type="nucleotide sequence ID" value="NZ_CBDRMH010000006.1"/>
</dbReference>
<dbReference type="OrthoDB" id="5244042at2"/>
<organism evidence="1 2">
    <name type="scientific">Calidifontibacter indicus</name>
    <dbReference type="NCBI Taxonomy" id="419650"/>
    <lineage>
        <taxon>Bacteria</taxon>
        <taxon>Bacillati</taxon>
        <taxon>Actinomycetota</taxon>
        <taxon>Actinomycetes</taxon>
        <taxon>Micrococcales</taxon>
        <taxon>Dermacoccaceae</taxon>
        <taxon>Calidifontibacter</taxon>
    </lineage>
</organism>